<evidence type="ECO:0000256" key="1">
    <source>
        <dbReference type="ARBA" id="ARBA00001946"/>
    </source>
</evidence>
<dbReference type="RefSeq" id="WP_246952696.1">
    <property type="nucleotide sequence ID" value="NZ_JALKII010000007.1"/>
</dbReference>
<dbReference type="NCBIfam" id="NF000584">
    <property type="entry name" value="PRK00009.1"/>
    <property type="match status" value="1"/>
</dbReference>
<keyword evidence="13" id="KW-0067">ATP-binding</keyword>
<evidence type="ECO:0000256" key="12">
    <source>
        <dbReference type="PROSITE-ProRule" id="PRU10112"/>
    </source>
</evidence>
<evidence type="ECO:0000256" key="7">
    <source>
        <dbReference type="ARBA" id="ARBA00023239"/>
    </source>
</evidence>
<comment type="subunit">
    <text evidence="10">Homotetramer.</text>
</comment>
<name>A0ABT0E8X0_9GAMM</name>
<accession>A0ABT0E8X0</accession>
<dbReference type="PANTHER" id="PTHR30523">
    <property type="entry name" value="PHOSPHOENOLPYRUVATE CARBOXYLASE"/>
    <property type="match status" value="1"/>
</dbReference>
<evidence type="ECO:0000256" key="8">
    <source>
        <dbReference type="ARBA" id="ARBA00023300"/>
    </source>
</evidence>
<evidence type="ECO:0000256" key="6">
    <source>
        <dbReference type="ARBA" id="ARBA00022842"/>
    </source>
</evidence>
<reference evidence="13" key="1">
    <citation type="submission" date="2022-04" db="EMBL/GenBank/DDBJ databases">
        <title>Alcanivorax sp. CY1518 draft genome sequence.</title>
        <authorList>
            <person name="Zhao G."/>
            <person name="An M."/>
        </authorList>
    </citation>
    <scope>NUCLEOTIDE SEQUENCE</scope>
    <source>
        <strain evidence="13">CY1518</strain>
    </source>
</reference>
<evidence type="ECO:0000256" key="2">
    <source>
        <dbReference type="ARBA" id="ARBA00003670"/>
    </source>
</evidence>
<organism evidence="13 14">
    <name type="scientific">Alcanivorax quisquiliarum</name>
    <dbReference type="NCBI Taxonomy" id="2933565"/>
    <lineage>
        <taxon>Bacteria</taxon>
        <taxon>Pseudomonadati</taxon>
        <taxon>Pseudomonadota</taxon>
        <taxon>Gammaproteobacteria</taxon>
        <taxon>Oceanospirillales</taxon>
        <taxon>Alcanivoracaceae</taxon>
        <taxon>Alcanivorax</taxon>
    </lineage>
</organism>
<gene>
    <name evidence="10 13" type="primary">ppc</name>
    <name evidence="13" type="ORF">MU846_11065</name>
</gene>
<sequence>MAQDLHAPLRDDVRRLGEMLGDTLRDQQGDALFDTVERIRQVAVAARAAGVVDMARLRALLEPLDEQQLLDVARAFSQFLNLANLAEQQHRVRLRRQRQGYAADAPEADSLRDVVQRLLAAGNSVEAVRNTLGELSVELVLTAHPTEVSRRTLIRKYDQMAELLAGLARTDLGDDELERCRAALKRAILSAWCTDEIRRERPTPVDEAKWGFVTLEQSLWHALPAFLSELDDVAEELLGGPLPLSVAPVRFASWMGGDRDGNPNVTAQVSREVLRLARWMAADLYLRDIEELLADFAMHDASPALRAVAGDGPEPYRVVLRGLREKLRNTLRHIEAQLAGEEPAVDDIVGGRDDLLQPLLLIDASLRECNMAALADGALRDTLRRLYSFGVCLLKLDIRQEASRHSAALDAITGYLGLGSYQQWDEAARQAFLLRELQGRRPLVDERFLASAECTDEVREVLDTCRVIATESPEALGAYVISMARAPSDVLAVMLLQREAGVSQLMRVVPLFETLADLNAGPATLRALLAVDWYRQQVQAQGGQEVMIGYSDSAKDAGFLAAAWAQYRAQEQLAAVCAEYDVPLTLFHGRGGSVSRGGSPTRMALLSQPPGSVAGRIRVTEQGEVIRFKYGQQQVAIHNLEQYVAATLEATLAPPTGATEAWRAEMARLTQASVPAYRTVVQHTPELVRYLRTVTPEQELTRLALGSRPARRSNDGGLASLRAIPWVFAWTQMRLMLPAWLGTDVALAEALAEPARAATLQAMQREWPFFQGVLDMLEMVLAKADLAVASYYEERLTDDPALHALGASLRERLSTTIDALRRITGHSDLLSNNEVMRWSITVRNPYTDPLHLLQAELMGRLREQPQADDRLESALMVTITGIAAGMRNTG</sequence>
<evidence type="ECO:0000256" key="4">
    <source>
        <dbReference type="ARBA" id="ARBA00012305"/>
    </source>
</evidence>
<dbReference type="SUPFAM" id="SSF51621">
    <property type="entry name" value="Phosphoenolpyruvate/pyruvate domain"/>
    <property type="match status" value="1"/>
</dbReference>
<keyword evidence="13" id="KW-0547">Nucleotide-binding</keyword>
<keyword evidence="6 10" id="KW-0460">Magnesium</keyword>
<keyword evidence="8 10" id="KW-0120">Carbon dioxide fixation</keyword>
<keyword evidence="7 10" id="KW-0456">Lyase</keyword>
<dbReference type="Pfam" id="PF00311">
    <property type="entry name" value="PEPcase"/>
    <property type="match status" value="1"/>
</dbReference>
<keyword evidence="14" id="KW-1185">Reference proteome</keyword>
<dbReference type="PANTHER" id="PTHR30523:SF6">
    <property type="entry name" value="PHOSPHOENOLPYRUVATE CARBOXYLASE"/>
    <property type="match status" value="1"/>
</dbReference>
<feature type="active site" evidence="10 11">
    <location>
        <position position="144"/>
    </location>
</feature>
<dbReference type="InterPro" id="IPR022805">
    <property type="entry name" value="PEP_COase_bac/pln-type"/>
</dbReference>
<protein>
    <recommendedName>
        <fullName evidence="5 10">Phosphoenolpyruvate carboxylase</fullName>
        <shortName evidence="10">PEPC</shortName>
        <shortName evidence="10">PEPCase</shortName>
        <ecNumber evidence="4 10">4.1.1.31</ecNumber>
    </recommendedName>
</protein>
<comment type="function">
    <text evidence="2 10">Forms oxaloacetate, a four-carbon dicarboxylic acid source for the tricarboxylic acid cycle.</text>
</comment>
<dbReference type="InterPro" id="IPR021135">
    <property type="entry name" value="PEP_COase"/>
</dbReference>
<evidence type="ECO:0000313" key="13">
    <source>
        <dbReference type="EMBL" id="MCK0538249.1"/>
    </source>
</evidence>
<dbReference type="GO" id="GO:0008964">
    <property type="term" value="F:phosphoenolpyruvate carboxylase activity"/>
    <property type="evidence" value="ECO:0007669"/>
    <property type="project" value="UniProtKB-EC"/>
</dbReference>
<dbReference type="PROSITE" id="PS00393">
    <property type="entry name" value="PEPCASE_2"/>
    <property type="match status" value="1"/>
</dbReference>
<dbReference type="Proteomes" id="UP001165524">
    <property type="component" value="Unassembled WGS sequence"/>
</dbReference>
<evidence type="ECO:0000256" key="9">
    <source>
        <dbReference type="ARBA" id="ARBA00048995"/>
    </source>
</evidence>
<dbReference type="GO" id="GO:0005524">
    <property type="term" value="F:ATP binding"/>
    <property type="evidence" value="ECO:0007669"/>
    <property type="project" value="UniProtKB-KW"/>
</dbReference>
<evidence type="ECO:0000256" key="11">
    <source>
        <dbReference type="PROSITE-ProRule" id="PRU10111"/>
    </source>
</evidence>
<comment type="catalytic activity">
    <reaction evidence="9 10">
        <text>oxaloacetate + phosphate = phosphoenolpyruvate + hydrogencarbonate</text>
        <dbReference type="Rhea" id="RHEA:28370"/>
        <dbReference type="ChEBI" id="CHEBI:16452"/>
        <dbReference type="ChEBI" id="CHEBI:17544"/>
        <dbReference type="ChEBI" id="CHEBI:43474"/>
        <dbReference type="ChEBI" id="CHEBI:58702"/>
        <dbReference type="EC" id="4.1.1.31"/>
    </reaction>
</comment>
<dbReference type="InterPro" id="IPR033129">
    <property type="entry name" value="PEPCASE_His_AS"/>
</dbReference>
<feature type="active site" evidence="10 12">
    <location>
        <position position="555"/>
    </location>
</feature>
<dbReference type="EC" id="4.1.1.31" evidence="4 10"/>
<dbReference type="PROSITE" id="PS00781">
    <property type="entry name" value="PEPCASE_1"/>
    <property type="match status" value="1"/>
</dbReference>
<evidence type="ECO:0000256" key="3">
    <source>
        <dbReference type="ARBA" id="ARBA00008346"/>
    </source>
</evidence>
<evidence type="ECO:0000256" key="10">
    <source>
        <dbReference type="HAMAP-Rule" id="MF_00595"/>
    </source>
</evidence>
<dbReference type="InterPro" id="IPR018129">
    <property type="entry name" value="PEP_COase_Lys_AS"/>
</dbReference>
<comment type="similarity">
    <text evidence="3 10">Belongs to the PEPCase type 1 family.</text>
</comment>
<dbReference type="InterPro" id="IPR015813">
    <property type="entry name" value="Pyrv/PenolPyrv_kinase-like_dom"/>
</dbReference>
<comment type="cofactor">
    <cofactor evidence="1 10">
        <name>Mg(2+)</name>
        <dbReference type="ChEBI" id="CHEBI:18420"/>
    </cofactor>
</comment>
<dbReference type="HAMAP" id="MF_00595">
    <property type="entry name" value="PEPcase_type1"/>
    <property type="match status" value="1"/>
</dbReference>
<comment type="caution">
    <text evidence="13">The sequence shown here is derived from an EMBL/GenBank/DDBJ whole genome shotgun (WGS) entry which is preliminary data.</text>
</comment>
<evidence type="ECO:0000256" key="5">
    <source>
        <dbReference type="ARBA" id="ARBA00022419"/>
    </source>
</evidence>
<dbReference type="EMBL" id="JALKII010000007">
    <property type="protein sequence ID" value="MCK0538249.1"/>
    <property type="molecule type" value="Genomic_DNA"/>
</dbReference>
<dbReference type="Gene3D" id="1.20.1440.90">
    <property type="entry name" value="Phosphoenolpyruvate/pyruvate domain"/>
    <property type="match status" value="1"/>
</dbReference>
<dbReference type="PRINTS" id="PR00150">
    <property type="entry name" value="PEPCARBXLASE"/>
</dbReference>
<proteinExistence type="inferred from homology"/>
<evidence type="ECO:0000313" key="14">
    <source>
        <dbReference type="Proteomes" id="UP001165524"/>
    </source>
</evidence>